<dbReference type="EMBL" id="BARS01003254">
    <property type="protein sequence ID" value="GAF80006.1"/>
    <property type="molecule type" value="Genomic_DNA"/>
</dbReference>
<organism evidence="1">
    <name type="scientific">marine sediment metagenome</name>
    <dbReference type="NCBI Taxonomy" id="412755"/>
    <lineage>
        <taxon>unclassified sequences</taxon>
        <taxon>metagenomes</taxon>
        <taxon>ecological metagenomes</taxon>
    </lineage>
</organism>
<sequence length="84" mass="9906">MSENPRKMPRGTLSYPGGLYKDKKPKRMCSRCGNYEGVIFNDVVKMNVCKNCHVKIQSLQQQIDRHNDIINYYKEFQRKSDYNG</sequence>
<evidence type="ECO:0000313" key="1">
    <source>
        <dbReference type="EMBL" id="GAF80006.1"/>
    </source>
</evidence>
<comment type="caution">
    <text evidence="1">The sequence shown here is derived from an EMBL/GenBank/DDBJ whole genome shotgun (WGS) entry which is preliminary data.</text>
</comment>
<reference evidence="1" key="1">
    <citation type="journal article" date="2014" name="Front. Microbiol.">
        <title>High frequency of phylogenetically diverse reductive dehalogenase-homologous genes in deep subseafloor sedimentary metagenomes.</title>
        <authorList>
            <person name="Kawai M."/>
            <person name="Futagami T."/>
            <person name="Toyoda A."/>
            <person name="Takaki Y."/>
            <person name="Nishi S."/>
            <person name="Hori S."/>
            <person name="Arai W."/>
            <person name="Tsubouchi T."/>
            <person name="Morono Y."/>
            <person name="Uchiyama I."/>
            <person name="Ito T."/>
            <person name="Fujiyama A."/>
            <person name="Inagaki F."/>
            <person name="Takami H."/>
        </authorList>
    </citation>
    <scope>NUCLEOTIDE SEQUENCE</scope>
    <source>
        <strain evidence="1">Expedition CK06-06</strain>
    </source>
</reference>
<gene>
    <name evidence="1" type="ORF">S01H1_06288</name>
</gene>
<proteinExistence type="predicted"/>
<accession>X0SY21</accession>
<protein>
    <submittedName>
        <fullName evidence="1">Uncharacterized protein</fullName>
    </submittedName>
</protein>
<dbReference type="AlphaFoldDB" id="X0SY21"/>
<name>X0SY21_9ZZZZ</name>